<dbReference type="PANTHER" id="PTHR34978:SF3">
    <property type="entry name" value="SLR0241 PROTEIN"/>
    <property type="match status" value="1"/>
</dbReference>
<evidence type="ECO:0000259" key="2">
    <source>
        <dbReference type="Pfam" id="PF05569"/>
    </source>
</evidence>
<evidence type="ECO:0000256" key="1">
    <source>
        <dbReference type="SAM" id="Phobius"/>
    </source>
</evidence>
<accession>A0A7G5GVD0</accession>
<feature type="transmembrane region" description="Helical" evidence="1">
    <location>
        <begin position="6"/>
        <end position="24"/>
    </location>
</feature>
<protein>
    <submittedName>
        <fullName evidence="3">M56 family metallopeptidase</fullName>
    </submittedName>
</protein>
<evidence type="ECO:0000313" key="4">
    <source>
        <dbReference type="Proteomes" id="UP000515369"/>
    </source>
</evidence>
<dbReference type="InterPro" id="IPR008756">
    <property type="entry name" value="Peptidase_M56"/>
</dbReference>
<feature type="domain" description="Peptidase M56" evidence="2">
    <location>
        <begin position="92"/>
        <end position="255"/>
    </location>
</feature>
<reference evidence="3 4" key="1">
    <citation type="submission" date="2020-07" db="EMBL/GenBank/DDBJ databases">
        <title>Spirosoma foliorum sp. nov., isolated from the leaves on the Nejang mountain Korea, Republic of.</title>
        <authorList>
            <person name="Ho H."/>
            <person name="Lee Y.-J."/>
            <person name="Nurcahyanto D.-A."/>
            <person name="Kim S.-G."/>
        </authorList>
    </citation>
    <scope>NUCLEOTIDE SEQUENCE [LARGE SCALE GENOMIC DNA]</scope>
    <source>
        <strain evidence="3 4">PL0136</strain>
    </source>
</reference>
<sequence length="258" mass="30030">MEILRYAVLVNALLAIVSIAYYVLLRRETFFSANRLALWLGLAGALFLPLLKLPDWRPERVRTVMHRTAQVIVPRVLPNLASNQPEVTVTFPDKKTYKLFRHTSAKFTWSWPTGLLLFYVSGVFVLIIRFGIQLFSLRRLIRKSTHEPYDDFTLVRNENTTSPFSFFNWVVLNPNYHAPDELDQILRHERVHVRDRHSFDMLGAELVCIVFWFNPAAYLFRQLLHQTLEFSADRAVLAEGVDARSYQYNLIKVSLSTG</sequence>
<keyword evidence="1" id="KW-0472">Membrane</keyword>
<proteinExistence type="predicted"/>
<dbReference type="Proteomes" id="UP000515369">
    <property type="component" value="Chromosome"/>
</dbReference>
<keyword evidence="4" id="KW-1185">Reference proteome</keyword>
<name>A0A7G5GVD0_9BACT</name>
<dbReference type="InterPro" id="IPR052173">
    <property type="entry name" value="Beta-lactam_resp_regulator"/>
</dbReference>
<evidence type="ECO:0000313" key="3">
    <source>
        <dbReference type="EMBL" id="QMW02822.1"/>
    </source>
</evidence>
<dbReference type="AlphaFoldDB" id="A0A7G5GVD0"/>
<feature type="transmembrane region" description="Helical" evidence="1">
    <location>
        <begin position="36"/>
        <end position="53"/>
    </location>
</feature>
<keyword evidence="1" id="KW-0812">Transmembrane</keyword>
<dbReference type="Pfam" id="PF05569">
    <property type="entry name" value="Peptidase_M56"/>
    <property type="match status" value="1"/>
</dbReference>
<organism evidence="3 4">
    <name type="scientific">Spirosoma foliorum</name>
    <dbReference type="NCBI Taxonomy" id="2710596"/>
    <lineage>
        <taxon>Bacteria</taxon>
        <taxon>Pseudomonadati</taxon>
        <taxon>Bacteroidota</taxon>
        <taxon>Cytophagia</taxon>
        <taxon>Cytophagales</taxon>
        <taxon>Cytophagaceae</taxon>
        <taxon>Spirosoma</taxon>
    </lineage>
</organism>
<dbReference type="KEGG" id="sfol:H3H32_33840"/>
<feature type="transmembrane region" description="Helical" evidence="1">
    <location>
        <begin position="109"/>
        <end position="132"/>
    </location>
</feature>
<gene>
    <name evidence="3" type="ORF">H3H32_33840</name>
</gene>
<dbReference type="EMBL" id="CP059732">
    <property type="protein sequence ID" value="QMW02822.1"/>
    <property type="molecule type" value="Genomic_DNA"/>
</dbReference>
<dbReference type="CDD" id="cd07341">
    <property type="entry name" value="M56_BlaR1_MecR1_like"/>
    <property type="match status" value="1"/>
</dbReference>
<keyword evidence="1" id="KW-1133">Transmembrane helix</keyword>
<dbReference type="PANTHER" id="PTHR34978">
    <property type="entry name" value="POSSIBLE SENSOR-TRANSDUCER PROTEIN BLAR"/>
    <property type="match status" value="1"/>
</dbReference>
<dbReference type="RefSeq" id="WP_182460115.1">
    <property type="nucleotide sequence ID" value="NZ_CP059732.1"/>
</dbReference>